<name>A0ACC2LEG7_PERAE</name>
<accession>A0ACC2LEG7</accession>
<sequence>MKKVVDCTMHEPIGKEVNHTGTLLITSFMDSTSVTVDNLHGFLVLVDWTSWKKTTEGGGLGSGAVSVEIVGTDRRNRREIAAACRRLVVVQKSQAAQSDGISAAITPLPVAGLLAAAAAVVAVAGEEALPALRDACAVDVEEEF</sequence>
<keyword evidence="2" id="KW-1185">Reference proteome</keyword>
<gene>
    <name evidence="1" type="ORF">MRB53_025139</name>
</gene>
<evidence type="ECO:0000313" key="2">
    <source>
        <dbReference type="Proteomes" id="UP001234297"/>
    </source>
</evidence>
<dbReference type="Proteomes" id="UP001234297">
    <property type="component" value="Chromosome 7"/>
</dbReference>
<comment type="caution">
    <text evidence="1">The sequence shown here is derived from an EMBL/GenBank/DDBJ whole genome shotgun (WGS) entry which is preliminary data.</text>
</comment>
<organism evidence="1 2">
    <name type="scientific">Persea americana</name>
    <name type="common">Avocado</name>
    <dbReference type="NCBI Taxonomy" id="3435"/>
    <lineage>
        <taxon>Eukaryota</taxon>
        <taxon>Viridiplantae</taxon>
        <taxon>Streptophyta</taxon>
        <taxon>Embryophyta</taxon>
        <taxon>Tracheophyta</taxon>
        <taxon>Spermatophyta</taxon>
        <taxon>Magnoliopsida</taxon>
        <taxon>Magnoliidae</taxon>
        <taxon>Laurales</taxon>
        <taxon>Lauraceae</taxon>
        <taxon>Persea</taxon>
    </lineage>
</organism>
<evidence type="ECO:0000313" key="1">
    <source>
        <dbReference type="EMBL" id="KAJ8631816.1"/>
    </source>
</evidence>
<protein>
    <submittedName>
        <fullName evidence="1">Uncharacterized protein</fullName>
    </submittedName>
</protein>
<dbReference type="EMBL" id="CM056815">
    <property type="protein sequence ID" value="KAJ8631816.1"/>
    <property type="molecule type" value="Genomic_DNA"/>
</dbReference>
<reference evidence="1 2" key="1">
    <citation type="journal article" date="2022" name="Hortic Res">
        <title>A haplotype resolved chromosomal level avocado genome allows analysis of novel avocado genes.</title>
        <authorList>
            <person name="Nath O."/>
            <person name="Fletcher S.J."/>
            <person name="Hayward A."/>
            <person name="Shaw L.M."/>
            <person name="Masouleh A.K."/>
            <person name="Furtado A."/>
            <person name="Henry R.J."/>
            <person name="Mitter N."/>
        </authorList>
    </citation>
    <scope>NUCLEOTIDE SEQUENCE [LARGE SCALE GENOMIC DNA]</scope>
    <source>
        <strain evidence="2">cv. Hass</strain>
    </source>
</reference>
<proteinExistence type="predicted"/>